<gene>
    <name evidence="2" type="ORF">GCM10022406_21480</name>
</gene>
<comment type="caution">
    <text evidence="2">The sequence shown here is derived from an EMBL/GenBank/DDBJ whole genome shotgun (WGS) entry which is preliminary data.</text>
</comment>
<accession>A0ABP7N4R6</accession>
<evidence type="ECO:0000313" key="3">
    <source>
        <dbReference type="Proteomes" id="UP001499909"/>
    </source>
</evidence>
<proteinExistence type="predicted"/>
<sequence>MTFLPALPGGGAADARSFAQGTPERQATQRSQRLTQELGLSADQTARIQQIMLSRNQEMQAMRSQTPTAGSREQMEEQMKANRAKYEARFREVLAAD</sequence>
<feature type="compositionally biased region" description="Basic and acidic residues" evidence="1">
    <location>
        <begin position="73"/>
        <end position="83"/>
    </location>
</feature>
<organism evidence="2 3">
    <name type="scientific">Hymenobacter algoricola</name>
    <dbReference type="NCBI Taxonomy" id="486267"/>
    <lineage>
        <taxon>Bacteria</taxon>
        <taxon>Pseudomonadati</taxon>
        <taxon>Bacteroidota</taxon>
        <taxon>Cytophagia</taxon>
        <taxon>Cytophagales</taxon>
        <taxon>Hymenobacteraceae</taxon>
        <taxon>Hymenobacter</taxon>
    </lineage>
</organism>
<feature type="region of interest" description="Disordered" evidence="1">
    <location>
        <begin position="1"/>
        <end position="41"/>
    </location>
</feature>
<protein>
    <recommendedName>
        <fullName evidence="4">DUF4890 domain-containing protein</fullName>
    </recommendedName>
</protein>
<dbReference type="EMBL" id="BAABDH010000038">
    <property type="protein sequence ID" value="GAA3937005.1"/>
    <property type="molecule type" value="Genomic_DNA"/>
</dbReference>
<dbReference type="RefSeq" id="WP_345113337.1">
    <property type="nucleotide sequence ID" value="NZ_BAABDH010000038.1"/>
</dbReference>
<feature type="compositionally biased region" description="Polar residues" evidence="1">
    <location>
        <begin position="59"/>
        <end position="71"/>
    </location>
</feature>
<evidence type="ECO:0000313" key="2">
    <source>
        <dbReference type="EMBL" id="GAA3937005.1"/>
    </source>
</evidence>
<feature type="region of interest" description="Disordered" evidence="1">
    <location>
        <begin position="59"/>
        <end position="83"/>
    </location>
</feature>
<name>A0ABP7N4R6_9BACT</name>
<reference evidence="3" key="1">
    <citation type="journal article" date="2019" name="Int. J. Syst. Evol. Microbiol.">
        <title>The Global Catalogue of Microorganisms (GCM) 10K type strain sequencing project: providing services to taxonomists for standard genome sequencing and annotation.</title>
        <authorList>
            <consortium name="The Broad Institute Genomics Platform"/>
            <consortium name="The Broad Institute Genome Sequencing Center for Infectious Disease"/>
            <person name="Wu L."/>
            <person name="Ma J."/>
        </authorList>
    </citation>
    <scope>NUCLEOTIDE SEQUENCE [LARGE SCALE GENOMIC DNA]</scope>
    <source>
        <strain evidence="3">JCM 17214</strain>
    </source>
</reference>
<dbReference type="Proteomes" id="UP001499909">
    <property type="component" value="Unassembled WGS sequence"/>
</dbReference>
<feature type="compositionally biased region" description="Polar residues" evidence="1">
    <location>
        <begin position="19"/>
        <end position="35"/>
    </location>
</feature>
<evidence type="ECO:0000256" key="1">
    <source>
        <dbReference type="SAM" id="MobiDB-lite"/>
    </source>
</evidence>
<keyword evidence="3" id="KW-1185">Reference proteome</keyword>
<evidence type="ECO:0008006" key="4">
    <source>
        <dbReference type="Google" id="ProtNLM"/>
    </source>
</evidence>